<accession>A0AAF0F4P9</accession>
<organism evidence="1 2">
    <name type="scientific">Malassezia japonica</name>
    <dbReference type="NCBI Taxonomy" id="223818"/>
    <lineage>
        <taxon>Eukaryota</taxon>
        <taxon>Fungi</taxon>
        <taxon>Dikarya</taxon>
        <taxon>Basidiomycota</taxon>
        <taxon>Ustilaginomycotina</taxon>
        <taxon>Malasseziomycetes</taxon>
        <taxon>Malasseziales</taxon>
        <taxon>Malasseziaceae</taxon>
        <taxon>Malassezia</taxon>
    </lineage>
</organism>
<proteinExistence type="predicted"/>
<keyword evidence="2" id="KW-1185">Reference proteome</keyword>
<name>A0AAF0F4P9_9BASI</name>
<reference evidence="1" key="1">
    <citation type="submission" date="2023-03" db="EMBL/GenBank/DDBJ databases">
        <title>Mating type loci evolution in Malassezia.</title>
        <authorList>
            <person name="Coelho M.A."/>
        </authorList>
    </citation>
    <scope>NUCLEOTIDE SEQUENCE</scope>
    <source>
        <strain evidence="1">CBS 9431</strain>
    </source>
</reference>
<evidence type="ECO:0000313" key="1">
    <source>
        <dbReference type="EMBL" id="WFD39814.1"/>
    </source>
</evidence>
<dbReference type="EMBL" id="CP119962">
    <property type="protein sequence ID" value="WFD39814.1"/>
    <property type="molecule type" value="Genomic_DNA"/>
</dbReference>
<evidence type="ECO:0000313" key="2">
    <source>
        <dbReference type="Proteomes" id="UP001217754"/>
    </source>
</evidence>
<dbReference type="GeneID" id="85226446"/>
<gene>
    <name evidence="1" type="ORF">MJAP1_002795</name>
</gene>
<dbReference type="RefSeq" id="XP_060122711.1">
    <property type="nucleotide sequence ID" value="XM_060266728.1"/>
</dbReference>
<dbReference type="Proteomes" id="UP001217754">
    <property type="component" value="Chromosome 5"/>
</dbReference>
<sequence>MKKNADSKFQLYECQAPSDKFNTSSDKAYFGQLRSMDVTDFCLTSGNALVPDGGQSDDPAMPKFKYDPDEHGELTLRPCSAVDDFVMRLQWFSLKKSSSMFKPVLLGILSVVFASSTLAANATNIDCQPVGTSNGLFADGNHNLTRFGFSQHEKTGEFPNLIALNSTKQTFQFYECKFPNAPTSQGEKYGQVRSTAKKNHCVTAGDAVTLQPCESTLNENFRKQGFFWQVWNPNCADLHPIAHEAGSYAENTLTGNKHSSQFSYQYKNYLSPKAYIGTKHC</sequence>
<protein>
    <submittedName>
        <fullName evidence="1">Uncharacterized protein</fullName>
    </submittedName>
</protein>
<dbReference type="AlphaFoldDB" id="A0AAF0F4P9"/>